<comment type="caution">
    <text evidence="1">The sequence shown here is derived from an EMBL/GenBank/DDBJ whole genome shotgun (WGS) entry which is preliminary data.</text>
</comment>
<proteinExistence type="predicted"/>
<dbReference type="EMBL" id="JAQQWE010000002">
    <property type="protein sequence ID" value="KAK7962391.1"/>
    <property type="molecule type" value="Genomic_DNA"/>
</dbReference>
<dbReference type="GeneID" id="92072500"/>
<organism evidence="1 2">
    <name type="scientific">Apiospora aurea</name>
    <dbReference type="NCBI Taxonomy" id="335848"/>
    <lineage>
        <taxon>Eukaryota</taxon>
        <taxon>Fungi</taxon>
        <taxon>Dikarya</taxon>
        <taxon>Ascomycota</taxon>
        <taxon>Pezizomycotina</taxon>
        <taxon>Sordariomycetes</taxon>
        <taxon>Xylariomycetidae</taxon>
        <taxon>Amphisphaeriales</taxon>
        <taxon>Apiosporaceae</taxon>
        <taxon>Apiospora</taxon>
    </lineage>
</organism>
<evidence type="ECO:0008006" key="3">
    <source>
        <dbReference type="Google" id="ProtNLM"/>
    </source>
</evidence>
<reference evidence="1 2" key="1">
    <citation type="submission" date="2023-01" db="EMBL/GenBank/DDBJ databases">
        <title>Analysis of 21 Apiospora genomes using comparative genomics revels a genus with tremendous synthesis potential of carbohydrate active enzymes and secondary metabolites.</title>
        <authorList>
            <person name="Sorensen T."/>
        </authorList>
    </citation>
    <scope>NUCLEOTIDE SEQUENCE [LARGE SCALE GENOMIC DNA]</scope>
    <source>
        <strain evidence="1 2">CBS 24483</strain>
    </source>
</reference>
<keyword evidence="2" id="KW-1185">Reference proteome</keyword>
<dbReference type="Proteomes" id="UP001391051">
    <property type="component" value="Unassembled WGS sequence"/>
</dbReference>
<accession>A0ABR1QR21</accession>
<sequence>MHPFGVRLKVMYFLIMKKYPDDPTPFTVPLDMSDPDTTMLSTWGSRLLYESDTTDAVPQVDLWLRRTVARCLADNPGERPNHQQLVDECEDALRQMRAPLGDRYASAPSETDEAILEFLKQYLYMPSPEPGPALGDTFPRIPSPCQKEKRKVVRNRRVEAPLPK</sequence>
<evidence type="ECO:0000313" key="1">
    <source>
        <dbReference type="EMBL" id="KAK7962391.1"/>
    </source>
</evidence>
<evidence type="ECO:0000313" key="2">
    <source>
        <dbReference type="Proteomes" id="UP001391051"/>
    </source>
</evidence>
<dbReference type="RefSeq" id="XP_066704502.1">
    <property type="nucleotide sequence ID" value="XM_066839438.1"/>
</dbReference>
<protein>
    <recommendedName>
        <fullName evidence="3">Protein kinase domain-containing protein</fullName>
    </recommendedName>
</protein>
<gene>
    <name evidence="1" type="ORF">PG986_003216</name>
</gene>
<name>A0ABR1QR21_9PEZI</name>